<dbReference type="EMBL" id="LCRX01000001">
    <property type="protein sequence ID" value="KKW43002.1"/>
    <property type="molecule type" value="Genomic_DNA"/>
</dbReference>
<dbReference type="Proteomes" id="UP000033870">
    <property type="component" value="Unassembled WGS sequence"/>
</dbReference>
<proteinExistence type="predicted"/>
<protein>
    <submittedName>
        <fullName evidence="1">Uncharacterized protein</fullName>
    </submittedName>
</protein>
<reference evidence="1 2" key="1">
    <citation type="journal article" date="2015" name="Nature">
        <title>rRNA introns, odd ribosomes, and small enigmatic genomes across a large radiation of phyla.</title>
        <authorList>
            <person name="Brown C.T."/>
            <person name="Hug L.A."/>
            <person name="Thomas B.C."/>
            <person name="Sharon I."/>
            <person name="Castelle C.J."/>
            <person name="Singh A."/>
            <person name="Wilkins M.J."/>
            <person name="Williams K.H."/>
            <person name="Banfield J.F."/>
        </authorList>
    </citation>
    <scope>NUCLEOTIDE SEQUENCE [LARGE SCALE GENOMIC DNA]</scope>
</reference>
<gene>
    <name evidence="1" type="ORF">UY92_C0001G0016</name>
</gene>
<organism evidence="1 2">
    <name type="scientific">Candidatus Magasanikbacteria bacterium GW2011_GWA2_56_11</name>
    <dbReference type="NCBI Taxonomy" id="1619044"/>
    <lineage>
        <taxon>Bacteria</taxon>
        <taxon>Candidatus Magasanikiibacteriota</taxon>
    </lineage>
</organism>
<evidence type="ECO:0000313" key="1">
    <source>
        <dbReference type="EMBL" id="KKW43002.1"/>
    </source>
</evidence>
<name>A0A0G2ANS7_9BACT</name>
<comment type="caution">
    <text evidence="1">The sequence shown here is derived from an EMBL/GenBank/DDBJ whole genome shotgun (WGS) entry which is preliminary data.</text>
</comment>
<dbReference type="AlphaFoldDB" id="A0A0G2ANS7"/>
<accession>A0A0G2ANS7</accession>
<evidence type="ECO:0000313" key="2">
    <source>
        <dbReference type="Proteomes" id="UP000033870"/>
    </source>
</evidence>
<sequence>MSTDIYPTYRPPEPAVKIEGSYSLGQFLTEISPEGRNISADQEEGLLGDLRKREAAVANKELLEALEEYGIDPHLIEVRPDGRIRIEVRNHFSKKHLPDGYAYKGGAARALLLRSLGSVLQVEPRDIDVVRLAPEEPYKGADTELAKEFMPDDFSEGWGVEIINSEDQYFSTRDVTVNEVLATDHEVIATEQCVIDAVRHIIRLTEFERGSDKDIYTTPGPKMLAKILRLYSESIHYFGEAEIANVEGWEFEQAFISPFWLALQLDHAFERSREIAALYVEELKKHGQVPPHIAGPEEAAIYLSNLIRGEFYYRHAPVEQFELEDEWMEN</sequence>